<evidence type="ECO:0000259" key="22">
    <source>
        <dbReference type="Pfam" id="PF04389"/>
    </source>
</evidence>
<reference evidence="23 24" key="1">
    <citation type="submission" date="2016-10" db="EMBL/GenBank/DDBJ databases">
        <authorList>
            <person name="de Groot N.N."/>
        </authorList>
    </citation>
    <scope>NUCLEOTIDE SEQUENCE [LARGE SCALE GENOMIC DNA]</scope>
    <source>
        <strain evidence="23 24">DSM 16077</strain>
    </source>
</reference>
<dbReference type="PANTHER" id="PTHR12053">
    <property type="entry name" value="PROTEASE FAMILY M28 PLASMA GLUTAMATE CARBOXYPEPTIDASE-RELATED"/>
    <property type="match status" value="1"/>
</dbReference>
<keyword evidence="11" id="KW-0378">Hydrolase</keyword>
<keyword evidence="15" id="KW-0482">Metalloprotease</keyword>
<dbReference type="GO" id="GO:0005764">
    <property type="term" value="C:lysosome"/>
    <property type="evidence" value="ECO:0007669"/>
    <property type="project" value="UniProtKB-SubCell"/>
</dbReference>
<sequence>MKSIIATAAALILAGHAFAQDSFELDPAQAATAEALVAEALESDLAWSIVESLTTEVGPRMPGSEAEVRARAWGEALGQSLSFDRVTIEPFTMPFWDRGELEISITSPYTQALHGSALGGSGASPRSGPVESDVVYFRDINALTAVADGSLEGKIVFVDGDAMVATQTGAGYGPANNRRRIGWQHAERAGADAIVVRSVGSDFHRNPHTGMISSMDGEWANIPVIAISNPDADHLRRLHHTGAPLAMQIRATAGWHGDVTSGNVVLDIVGSELPDEIVLIGGHLDSWDLGTGAIDDGAGIAITVAAAELIARLPERPRRTIRVVMFGAEEVGLLGARAYAQQHAEEVGNHVLATESDFGAGRIWQLVSNVDAAANPAIDAVGQIIAPLGILRGGSNVPGGGPDIIPLAMAGVPTVRLNQDGMDYFDLHHTPDDTLDKIDPEALAQNVAAYAALVYLAANMDVEFRTPAEEAAAEE</sequence>
<evidence type="ECO:0000256" key="21">
    <source>
        <dbReference type="SAM" id="SignalP"/>
    </source>
</evidence>
<dbReference type="Gene3D" id="3.50.30.30">
    <property type="match status" value="1"/>
</dbReference>
<keyword evidence="13" id="KW-0862">Zinc</keyword>
<feature type="chain" id="PRO_5011776114" description="Carboxypeptidase Q" evidence="21">
    <location>
        <begin position="20"/>
        <end position="475"/>
    </location>
</feature>
<keyword evidence="9" id="KW-0479">Metal-binding</keyword>
<dbReference type="Proteomes" id="UP000199759">
    <property type="component" value="Unassembled WGS sequence"/>
</dbReference>
<feature type="signal peptide" evidence="21">
    <location>
        <begin position="1"/>
        <end position="19"/>
    </location>
</feature>
<proteinExistence type="predicted"/>
<dbReference type="OrthoDB" id="9769665at2"/>
<evidence type="ECO:0000256" key="12">
    <source>
        <dbReference type="ARBA" id="ARBA00022824"/>
    </source>
</evidence>
<dbReference type="GO" id="GO:0004180">
    <property type="term" value="F:carboxypeptidase activity"/>
    <property type="evidence" value="ECO:0007669"/>
    <property type="project" value="UniProtKB-KW"/>
</dbReference>
<dbReference type="GO" id="GO:0046872">
    <property type="term" value="F:metal ion binding"/>
    <property type="evidence" value="ECO:0007669"/>
    <property type="project" value="UniProtKB-KW"/>
</dbReference>
<keyword evidence="10 21" id="KW-0732">Signal</keyword>
<keyword evidence="12" id="KW-0256">Endoplasmic reticulum</keyword>
<dbReference type="InterPro" id="IPR039866">
    <property type="entry name" value="CPQ"/>
</dbReference>
<name>A0A1G9VMV9_9PROT</name>
<evidence type="ECO:0000256" key="8">
    <source>
        <dbReference type="ARBA" id="ARBA00022670"/>
    </source>
</evidence>
<evidence type="ECO:0000256" key="5">
    <source>
        <dbReference type="ARBA" id="ARBA00014116"/>
    </source>
</evidence>
<keyword evidence="18" id="KW-0458">Lysosome</keyword>
<evidence type="ECO:0000256" key="15">
    <source>
        <dbReference type="ARBA" id="ARBA00023049"/>
    </source>
</evidence>
<evidence type="ECO:0000256" key="11">
    <source>
        <dbReference type="ARBA" id="ARBA00022801"/>
    </source>
</evidence>
<dbReference type="STRING" id="144026.SAMN04488568_12019"/>
<evidence type="ECO:0000256" key="10">
    <source>
        <dbReference type="ARBA" id="ARBA00022729"/>
    </source>
</evidence>
<dbReference type="RefSeq" id="WP_091771504.1">
    <property type="nucleotide sequence ID" value="NZ_FNHG01000020.1"/>
</dbReference>
<dbReference type="EMBL" id="FNHG01000020">
    <property type="protein sequence ID" value="SDM73588.1"/>
    <property type="molecule type" value="Genomic_DNA"/>
</dbReference>
<organism evidence="23 24">
    <name type="scientific">Maricaulis salignorans</name>
    <dbReference type="NCBI Taxonomy" id="144026"/>
    <lineage>
        <taxon>Bacteria</taxon>
        <taxon>Pseudomonadati</taxon>
        <taxon>Pseudomonadota</taxon>
        <taxon>Alphaproteobacteria</taxon>
        <taxon>Maricaulales</taxon>
        <taxon>Maricaulaceae</taxon>
        <taxon>Maricaulis</taxon>
    </lineage>
</organism>
<evidence type="ECO:0000313" key="23">
    <source>
        <dbReference type="EMBL" id="SDM73588.1"/>
    </source>
</evidence>
<evidence type="ECO:0000256" key="1">
    <source>
        <dbReference type="ARBA" id="ARBA00004240"/>
    </source>
</evidence>
<dbReference type="GO" id="GO:0006508">
    <property type="term" value="P:proteolysis"/>
    <property type="evidence" value="ECO:0007669"/>
    <property type="project" value="UniProtKB-KW"/>
</dbReference>
<dbReference type="Gene3D" id="3.40.630.10">
    <property type="entry name" value="Zn peptidases"/>
    <property type="match status" value="1"/>
</dbReference>
<comment type="subunit">
    <text evidence="19">Homodimer. The monomeric form is inactive while the homodimer is active.</text>
</comment>
<comment type="subcellular location">
    <subcellularLocation>
        <location evidence="1">Endoplasmic reticulum</location>
    </subcellularLocation>
    <subcellularLocation>
        <location evidence="3">Golgi apparatus</location>
    </subcellularLocation>
    <subcellularLocation>
        <location evidence="2">Lysosome</location>
    </subcellularLocation>
    <subcellularLocation>
        <location evidence="4">Secreted</location>
    </subcellularLocation>
</comment>
<evidence type="ECO:0000256" key="6">
    <source>
        <dbReference type="ARBA" id="ARBA00022525"/>
    </source>
</evidence>
<evidence type="ECO:0000256" key="18">
    <source>
        <dbReference type="ARBA" id="ARBA00023228"/>
    </source>
</evidence>
<keyword evidence="17" id="KW-0325">Glycoprotein</keyword>
<keyword evidence="6" id="KW-0964">Secreted</keyword>
<evidence type="ECO:0000256" key="2">
    <source>
        <dbReference type="ARBA" id="ARBA00004371"/>
    </source>
</evidence>
<dbReference type="GO" id="GO:0070573">
    <property type="term" value="F:metallodipeptidase activity"/>
    <property type="evidence" value="ECO:0007669"/>
    <property type="project" value="InterPro"/>
</dbReference>
<evidence type="ECO:0000256" key="13">
    <source>
        <dbReference type="ARBA" id="ARBA00022833"/>
    </source>
</evidence>
<feature type="domain" description="Peptidase M28" evidence="22">
    <location>
        <begin position="263"/>
        <end position="452"/>
    </location>
</feature>
<evidence type="ECO:0000256" key="4">
    <source>
        <dbReference type="ARBA" id="ARBA00004613"/>
    </source>
</evidence>
<evidence type="ECO:0000256" key="20">
    <source>
        <dbReference type="ARBA" id="ARBA00033328"/>
    </source>
</evidence>
<dbReference type="SUPFAM" id="SSF53187">
    <property type="entry name" value="Zn-dependent exopeptidases"/>
    <property type="match status" value="1"/>
</dbReference>
<evidence type="ECO:0000313" key="24">
    <source>
        <dbReference type="Proteomes" id="UP000199759"/>
    </source>
</evidence>
<dbReference type="Pfam" id="PF04389">
    <property type="entry name" value="Peptidase_M28"/>
    <property type="match status" value="1"/>
</dbReference>
<keyword evidence="16" id="KW-0865">Zymogen</keyword>
<evidence type="ECO:0000256" key="3">
    <source>
        <dbReference type="ARBA" id="ARBA00004555"/>
    </source>
</evidence>
<evidence type="ECO:0000256" key="16">
    <source>
        <dbReference type="ARBA" id="ARBA00023145"/>
    </source>
</evidence>
<accession>A0A1G9VMV9</accession>
<dbReference type="GO" id="GO:0005576">
    <property type="term" value="C:extracellular region"/>
    <property type="evidence" value="ECO:0007669"/>
    <property type="project" value="UniProtKB-SubCell"/>
</dbReference>
<evidence type="ECO:0000256" key="7">
    <source>
        <dbReference type="ARBA" id="ARBA00022645"/>
    </source>
</evidence>
<evidence type="ECO:0000256" key="19">
    <source>
        <dbReference type="ARBA" id="ARBA00025833"/>
    </source>
</evidence>
<evidence type="ECO:0000256" key="17">
    <source>
        <dbReference type="ARBA" id="ARBA00023180"/>
    </source>
</evidence>
<dbReference type="AlphaFoldDB" id="A0A1G9VMV9"/>
<keyword evidence="14" id="KW-0333">Golgi apparatus</keyword>
<keyword evidence="8" id="KW-0645">Protease</keyword>
<keyword evidence="24" id="KW-1185">Reference proteome</keyword>
<dbReference type="PANTHER" id="PTHR12053:SF3">
    <property type="entry name" value="CARBOXYPEPTIDASE Q"/>
    <property type="match status" value="1"/>
</dbReference>
<evidence type="ECO:0000256" key="14">
    <source>
        <dbReference type="ARBA" id="ARBA00023034"/>
    </source>
</evidence>
<protein>
    <recommendedName>
        <fullName evidence="5">Carboxypeptidase Q</fullName>
    </recommendedName>
    <alternativeName>
        <fullName evidence="20">Plasma glutamate carboxypeptidase</fullName>
    </alternativeName>
</protein>
<keyword evidence="7 23" id="KW-0121">Carboxypeptidase</keyword>
<gene>
    <name evidence="23" type="ORF">SAMN04488568_12019</name>
</gene>
<evidence type="ECO:0000256" key="9">
    <source>
        <dbReference type="ARBA" id="ARBA00022723"/>
    </source>
</evidence>
<dbReference type="InterPro" id="IPR007484">
    <property type="entry name" value="Peptidase_M28"/>
</dbReference>